<keyword evidence="2" id="KW-1185">Reference proteome</keyword>
<dbReference type="KEGG" id="meso:BSQ44_06935"/>
<evidence type="ECO:0000313" key="1">
    <source>
        <dbReference type="EMBL" id="APH71133.1"/>
    </source>
</evidence>
<evidence type="ECO:0000313" key="2">
    <source>
        <dbReference type="Proteomes" id="UP000182840"/>
    </source>
</evidence>
<dbReference type="EMBL" id="CP018171">
    <property type="protein sequence ID" value="APH71133.1"/>
    <property type="molecule type" value="Genomic_DNA"/>
</dbReference>
<protein>
    <submittedName>
        <fullName evidence="1">Uncharacterized protein</fullName>
    </submittedName>
</protein>
<gene>
    <name evidence="1" type="ORF">BSQ44_06935</name>
</gene>
<name>A0A1L3SP05_9HYPH</name>
<reference evidence="2" key="1">
    <citation type="submission" date="2016-11" db="EMBL/GenBank/DDBJ databases">
        <title>Mesorhizobium oceanicum sp. nov., isolated from deep seawater in South China Sea.</title>
        <authorList>
            <person name="Fu G.-Y."/>
        </authorList>
    </citation>
    <scope>NUCLEOTIDE SEQUENCE [LARGE SCALE GENOMIC DNA]</scope>
    <source>
        <strain evidence="2">B7</strain>
    </source>
</reference>
<proteinExistence type="predicted"/>
<sequence length="66" mass="7260">MGNVVASNQTHAAVLFENSTKFVVVATYELQSTGGLALHFDKDDRRGAKRQLNLAMSRVSQGHWAE</sequence>
<dbReference type="AlphaFoldDB" id="A0A1L3SP05"/>
<organism evidence="1 2">
    <name type="scientific">Aquibium oceanicum</name>
    <dbReference type="NCBI Taxonomy" id="1670800"/>
    <lineage>
        <taxon>Bacteria</taxon>
        <taxon>Pseudomonadati</taxon>
        <taxon>Pseudomonadota</taxon>
        <taxon>Alphaproteobacteria</taxon>
        <taxon>Hyphomicrobiales</taxon>
        <taxon>Phyllobacteriaceae</taxon>
        <taxon>Aquibium</taxon>
    </lineage>
</organism>
<dbReference type="STRING" id="1670800.BSQ44_06935"/>
<accession>A0A1L3SP05</accession>
<dbReference type="Proteomes" id="UP000182840">
    <property type="component" value="Chromosome"/>
</dbReference>